<sequence length="259" mass="26516">MSVPLAATGSTRPESAPSESAPSASAPSASDAFRAHAVPDDVYQPQEDTALLIDAMTDRDLRGVRVLDLCTGSGAVAVAAARAGAQVTAVDSCPNAVAATRRRAAYADVELNVVHADLAGIDLTGFDPKGFDPKGFDLVTCNPPYVPTPPGSASSADGPSHAWNAGPDGRAVLDVLCVVGPRLLAPGGAMLIVQSELADVPRSLDALRAAGLHSTVVREREIPFGRVMTSRRSRLVAAGLLDPHAGTESIAVIGSEAPR</sequence>
<dbReference type="InterPro" id="IPR004557">
    <property type="entry name" value="PrmC-related"/>
</dbReference>
<evidence type="ECO:0000256" key="4">
    <source>
        <dbReference type="SAM" id="MobiDB-lite"/>
    </source>
</evidence>
<evidence type="ECO:0000256" key="2">
    <source>
        <dbReference type="ARBA" id="ARBA00022679"/>
    </source>
</evidence>
<reference evidence="6 7" key="1">
    <citation type="submission" date="2022-01" db="EMBL/GenBank/DDBJ databases">
        <authorList>
            <person name="Huang Y."/>
        </authorList>
    </citation>
    <scope>NUCLEOTIDE SEQUENCE [LARGE SCALE GENOMIC DNA]</scope>
    <source>
        <strain evidence="6 7">HY366</strain>
    </source>
</reference>
<comment type="caution">
    <text evidence="6">The sequence shown here is derived from an EMBL/GenBank/DDBJ whole genome shotgun (WGS) entry which is preliminary data.</text>
</comment>
<dbReference type="PANTHER" id="PTHR45875">
    <property type="entry name" value="METHYLTRANSFERASE N6AMT1"/>
    <property type="match status" value="1"/>
</dbReference>
<dbReference type="GO" id="GO:0032259">
    <property type="term" value="P:methylation"/>
    <property type="evidence" value="ECO:0007669"/>
    <property type="project" value="UniProtKB-KW"/>
</dbReference>
<evidence type="ECO:0000313" key="6">
    <source>
        <dbReference type="EMBL" id="MCF8589221.1"/>
    </source>
</evidence>
<name>A0ABS9IUI0_9ACTN</name>
<dbReference type="Pfam" id="PF13649">
    <property type="entry name" value="Methyltransf_25"/>
    <property type="match status" value="1"/>
</dbReference>
<dbReference type="Gene3D" id="3.40.50.150">
    <property type="entry name" value="Vaccinia Virus protein VP39"/>
    <property type="match status" value="1"/>
</dbReference>
<feature type="region of interest" description="Disordered" evidence="4">
    <location>
        <begin position="1"/>
        <end position="31"/>
    </location>
</feature>
<dbReference type="InterPro" id="IPR052190">
    <property type="entry name" value="Euk-Arch_PrmC-MTase"/>
</dbReference>
<feature type="compositionally biased region" description="Low complexity" evidence="4">
    <location>
        <begin position="13"/>
        <end position="30"/>
    </location>
</feature>
<evidence type="ECO:0000256" key="3">
    <source>
        <dbReference type="ARBA" id="ARBA00022691"/>
    </source>
</evidence>
<dbReference type="PANTHER" id="PTHR45875:SF1">
    <property type="entry name" value="METHYLTRANSFERASE N6AMT1"/>
    <property type="match status" value="1"/>
</dbReference>
<proteinExistence type="predicted"/>
<keyword evidence="1 6" id="KW-0489">Methyltransferase</keyword>
<keyword evidence="7" id="KW-1185">Reference proteome</keyword>
<evidence type="ECO:0000259" key="5">
    <source>
        <dbReference type="Pfam" id="PF13649"/>
    </source>
</evidence>
<gene>
    <name evidence="6" type="ORF">L5G33_12200</name>
</gene>
<dbReference type="SUPFAM" id="SSF53335">
    <property type="entry name" value="S-adenosyl-L-methionine-dependent methyltransferases"/>
    <property type="match status" value="1"/>
</dbReference>
<dbReference type="InterPro" id="IPR041698">
    <property type="entry name" value="Methyltransf_25"/>
</dbReference>
<dbReference type="InterPro" id="IPR029063">
    <property type="entry name" value="SAM-dependent_MTases_sf"/>
</dbReference>
<keyword evidence="3" id="KW-0949">S-adenosyl-L-methionine</keyword>
<feature type="domain" description="Methyltransferase" evidence="5">
    <location>
        <begin position="66"/>
        <end position="141"/>
    </location>
</feature>
<dbReference type="EMBL" id="JAKKOR010000009">
    <property type="protein sequence ID" value="MCF8589221.1"/>
    <property type="molecule type" value="Genomic_DNA"/>
</dbReference>
<keyword evidence="2" id="KW-0808">Transferase</keyword>
<accession>A0ABS9IUI0</accession>
<evidence type="ECO:0000256" key="1">
    <source>
        <dbReference type="ARBA" id="ARBA00022603"/>
    </source>
</evidence>
<dbReference type="NCBIfam" id="TIGR00537">
    <property type="entry name" value="hemK_rel_arch"/>
    <property type="match status" value="1"/>
</dbReference>
<organism evidence="6 7">
    <name type="scientific">Gordonia liuliyuniae</name>
    <dbReference type="NCBI Taxonomy" id="2911517"/>
    <lineage>
        <taxon>Bacteria</taxon>
        <taxon>Bacillati</taxon>
        <taxon>Actinomycetota</taxon>
        <taxon>Actinomycetes</taxon>
        <taxon>Mycobacteriales</taxon>
        <taxon>Gordoniaceae</taxon>
        <taxon>Gordonia</taxon>
    </lineage>
</organism>
<dbReference type="RefSeq" id="WP_236998457.1">
    <property type="nucleotide sequence ID" value="NZ_JAKKOR010000009.1"/>
</dbReference>
<protein>
    <submittedName>
        <fullName evidence="6">Methyltransferase domain-containing protein</fullName>
    </submittedName>
</protein>
<dbReference type="Proteomes" id="UP001200110">
    <property type="component" value="Unassembled WGS sequence"/>
</dbReference>
<evidence type="ECO:0000313" key="7">
    <source>
        <dbReference type="Proteomes" id="UP001200110"/>
    </source>
</evidence>
<dbReference type="GO" id="GO:0008168">
    <property type="term" value="F:methyltransferase activity"/>
    <property type="evidence" value="ECO:0007669"/>
    <property type="project" value="UniProtKB-KW"/>
</dbReference>